<organism evidence="1 2">
    <name type="scientific">Cuscuta campestris</name>
    <dbReference type="NCBI Taxonomy" id="132261"/>
    <lineage>
        <taxon>Eukaryota</taxon>
        <taxon>Viridiplantae</taxon>
        <taxon>Streptophyta</taxon>
        <taxon>Embryophyta</taxon>
        <taxon>Tracheophyta</taxon>
        <taxon>Spermatophyta</taxon>
        <taxon>Magnoliopsida</taxon>
        <taxon>eudicotyledons</taxon>
        <taxon>Gunneridae</taxon>
        <taxon>Pentapetalae</taxon>
        <taxon>asterids</taxon>
        <taxon>lamiids</taxon>
        <taxon>Solanales</taxon>
        <taxon>Convolvulaceae</taxon>
        <taxon>Cuscuteae</taxon>
        <taxon>Cuscuta</taxon>
        <taxon>Cuscuta subgen. Grammica</taxon>
        <taxon>Cuscuta sect. Cleistogrammica</taxon>
    </lineage>
</organism>
<protein>
    <recommendedName>
        <fullName evidence="3">Zinc knuckle CX2CX4HX4C domain-containing protein</fullName>
    </recommendedName>
</protein>
<dbReference type="AlphaFoldDB" id="A0A484LN96"/>
<accession>A0A484LN96</accession>
<dbReference type="InterPro" id="IPR040256">
    <property type="entry name" value="At4g02000-like"/>
</dbReference>
<dbReference type="OrthoDB" id="1304206at2759"/>
<dbReference type="PANTHER" id="PTHR31286">
    <property type="entry name" value="GLYCINE-RICH CELL WALL STRUCTURAL PROTEIN 1.8-LIKE"/>
    <property type="match status" value="1"/>
</dbReference>
<sequence length="237" mass="25702">MDSATLNLTRPSVARVCVELDPTKDMPKAVWIHPGQLSFLQPIITYKDLTEYCISCRALGHKKCKIPRKSSRWFRREGKLPGRGLNDSVMILVPDPCITLPIDQGLAANSVIAHNPPNHAVGISDAPNIADNIFSVPNSPIRIPSPTDALLEGLVPLVQTCSDDNEQLKDPTILIGKIQCTKVYASLSLPVPIVAENILGKDVVSPTDPLLPVPFVAESFLGKDVVSPTDPAFPRHP</sequence>
<reference evidence="1 2" key="1">
    <citation type="submission" date="2018-04" db="EMBL/GenBank/DDBJ databases">
        <authorList>
            <person name="Vogel A."/>
        </authorList>
    </citation>
    <scope>NUCLEOTIDE SEQUENCE [LARGE SCALE GENOMIC DNA]</scope>
</reference>
<proteinExistence type="predicted"/>
<name>A0A484LN96_9ASTE</name>
<dbReference type="Proteomes" id="UP000595140">
    <property type="component" value="Unassembled WGS sequence"/>
</dbReference>
<evidence type="ECO:0000313" key="2">
    <source>
        <dbReference type="Proteomes" id="UP000595140"/>
    </source>
</evidence>
<evidence type="ECO:0008006" key="3">
    <source>
        <dbReference type="Google" id="ProtNLM"/>
    </source>
</evidence>
<keyword evidence="2" id="KW-1185">Reference proteome</keyword>
<dbReference type="EMBL" id="OOIL02001745">
    <property type="protein sequence ID" value="VFQ77930.1"/>
    <property type="molecule type" value="Genomic_DNA"/>
</dbReference>
<gene>
    <name evidence="1" type="ORF">CCAM_LOCUS19706</name>
</gene>
<evidence type="ECO:0000313" key="1">
    <source>
        <dbReference type="EMBL" id="VFQ77930.1"/>
    </source>
</evidence>
<dbReference type="PANTHER" id="PTHR31286:SF180">
    <property type="entry name" value="OS10G0362600 PROTEIN"/>
    <property type="match status" value="1"/>
</dbReference>